<evidence type="ECO:0000313" key="1">
    <source>
        <dbReference type="EMBL" id="SUO03561.1"/>
    </source>
</evidence>
<accession>A0A380LJP8</accession>
<dbReference type="RefSeq" id="WP_022788938.1">
    <property type="nucleotide sequence ID" value="NZ_UHFX01000003.1"/>
</dbReference>
<evidence type="ECO:0000313" key="2">
    <source>
        <dbReference type="Proteomes" id="UP000255523"/>
    </source>
</evidence>
<organism evidence="1 2">
    <name type="scientific">Faecalicoccus pleomorphus</name>
    <dbReference type="NCBI Taxonomy" id="1323"/>
    <lineage>
        <taxon>Bacteria</taxon>
        <taxon>Bacillati</taxon>
        <taxon>Bacillota</taxon>
        <taxon>Erysipelotrichia</taxon>
        <taxon>Erysipelotrichales</taxon>
        <taxon>Erysipelotrichaceae</taxon>
        <taxon>Faecalicoccus</taxon>
    </lineage>
</organism>
<keyword evidence="2" id="KW-1185">Reference proteome</keyword>
<dbReference type="EMBL" id="UHFX01000003">
    <property type="protein sequence ID" value="SUO03561.1"/>
    <property type="molecule type" value="Genomic_DNA"/>
</dbReference>
<dbReference type="AlphaFoldDB" id="A0A380LJP8"/>
<sequence length="325" mass="38017">MPNIITHTLFADEFLEDASTSLQEWLLPRKQLVEIGANGPDFLFFHGLSLTRAFQKTSLRKLGSKVHSQHIREFYQCALACIRKEKDKEIQKDMTAYLMGHLMHWSLDSTAHPYVYYRTGCKSAQSSWWHHRFESLIDAIMLKVKREQTIQDFKAYTITDASLEQVRAIARIYVPVARQIYGVDVKPHQILESIEDWNFMQKVFYDASGKKFHFFHNIEKMTNTESAVSGFFVPNQPEDPFDTINLLHKEWVHPCDDEIKSTESFFDLYDRAMDKAFKVNALLLECLEDSTRDEDFLSFIGQKDYDTGLEEKLPMVHFDLVYNSK</sequence>
<dbReference type="Proteomes" id="UP000255523">
    <property type="component" value="Unassembled WGS sequence"/>
</dbReference>
<dbReference type="GeneID" id="77461413"/>
<protein>
    <recommendedName>
        <fullName evidence="3">Phospholipase C/D domain-containing protein</fullName>
    </recommendedName>
</protein>
<name>A0A380LJP8_9FIRM</name>
<reference evidence="1 2" key="1">
    <citation type="submission" date="2018-06" db="EMBL/GenBank/DDBJ databases">
        <authorList>
            <consortium name="Pathogen Informatics"/>
            <person name="Doyle S."/>
        </authorList>
    </citation>
    <scope>NUCLEOTIDE SEQUENCE [LARGE SCALE GENOMIC DNA]</scope>
    <source>
        <strain evidence="1 2">NCTC11087</strain>
    </source>
</reference>
<dbReference type="OrthoDB" id="9810528at2"/>
<evidence type="ECO:0008006" key="3">
    <source>
        <dbReference type="Google" id="ProtNLM"/>
    </source>
</evidence>
<gene>
    <name evidence="1" type="ORF">NCTC11087_00425</name>
</gene>
<proteinExistence type="predicted"/>